<dbReference type="PANTHER" id="PTHR43818:SF11">
    <property type="entry name" value="BCDNA.GH03377"/>
    <property type="match status" value="1"/>
</dbReference>
<dbReference type="SUPFAM" id="SSF55347">
    <property type="entry name" value="Glyceraldehyde-3-phosphate dehydrogenase-like, C-terminal domain"/>
    <property type="match status" value="1"/>
</dbReference>
<evidence type="ECO:0000256" key="1">
    <source>
        <dbReference type="ARBA" id="ARBA00023002"/>
    </source>
</evidence>
<keyword evidence="6" id="KW-1185">Reference proteome</keyword>
<evidence type="ECO:0000259" key="4">
    <source>
        <dbReference type="Pfam" id="PF22725"/>
    </source>
</evidence>
<organism evidence="5 6">
    <name type="scientific">Pedobacter yulinensis</name>
    <dbReference type="NCBI Taxonomy" id="2126353"/>
    <lineage>
        <taxon>Bacteria</taxon>
        <taxon>Pseudomonadati</taxon>
        <taxon>Bacteroidota</taxon>
        <taxon>Sphingobacteriia</taxon>
        <taxon>Sphingobacteriales</taxon>
        <taxon>Sphingobacteriaceae</taxon>
        <taxon>Pedobacter</taxon>
    </lineage>
</organism>
<dbReference type="Gene3D" id="3.30.360.10">
    <property type="entry name" value="Dihydrodipicolinate Reductase, domain 2"/>
    <property type="match status" value="1"/>
</dbReference>
<evidence type="ECO:0000256" key="2">
    <source>
        <dbReference type="SAM" id="SignalP"/>
    </source>
</evidence>
<dbReference type="GO" id="GO:0016491">
    <property type="term" value="F:oxidoreductase activity"/>
    <property type="evidence" value="ECO:0007669"/>
    <property type="project" value="UniProtKB-KW"/>
</dbReference>
<dbReference type="InterPro" id="IPR050463">
    <property type="entry name" value="Gfo/Idh/MocA_oxidrdct_glycsds"/>
</dbReference>
<feature type="signal peptide" evidence="2">
    <location>
        <begin position="1"/>
        <end position="18"/>
    </location>
</feature>
<evidence type="ECO:0000313" key="6">
    <source>
        <dbReference type="Proteomes" id="UP000240912"/>
    </source>
</evidence>
<dbReference type="Gene3D" id="3.40.50.720">
    <property type="entry name" value="NAD(P)-binding Rossmann-like Domain"/>
    <property type="match status" value="1"/>
</dbReference>
<name>A0A2T3HKM9_9SPHI</name>
<dbReference type="OrthoDB" id="9815825at2"/>
<dbReference type="AlphaFoldDB" id="A0A2T3HKM9"/>
<sequence length="361" mass="40001">MKQLFLFFLLLAGLQATARQAPVRVVIAGLSHDHIHLALREYGKGRIDIVGIAEPNVALRKKYAALYKLPDTLFHGSLRELLLRKRPQAVLGYNPVGEHVDLVRMCAPLGISVMVEKPLAATLAQAREMEQLAARYQIKLLTNYETTWYASVKTVYDGVRSGKIGGITRMVAHDGHRGPREIGCSEEFLAWLTDPVLNGAGALNDFGCYGADLMTWLMNGEAPLAVTAVTRTFKPGMYPKVDDDASVQLEYRTATGFIEASWNWPFDIKDLEVFGDKGYYHARDQRQVTSRFGNRQGSTIPAEALSAPFDNPFSYLNAVLNGGINPANSPSSLSYNMTVMRILDAARKAAKEKRRVVLQAR</sequence>
<dbReference type="Pfam" id="PF01408">
    <property type="entry name" value="GFO_IDH_MocA"/>
    <property type="match status" value="1"/>
</dbReference>
<dbReference type="InterPro" id="IPR036291">
    <property type="entry name" value="NAD(P)-bd_dom_sf"/>
</dbReference>
<dbReference type="RefSeq" id="WP_107215222.1">
    <property type="nucleotide sequence ID" value="NZ_KZ686269.1"/>
</dbReference>
<dbReference type="InterPro" id="IPR000683">
    <property type="entry name" value="Gfo/Idh/MocA-like_OxRdtase_N"/>
</dbReference>
<protein>
    <submittedName>
        <fullName evidence="5">Oxidoreductase</fullName>
    </submittedName>
</protein>
<reference evidence="5 6" key="1">
    <citation type="submission" date="2018-03" db="EMBL/GenBank/DDBJ databases">
        <authorList>
            <person name="Keele B.F."/>
        </authorList>
    </citation>
    <scope>NUCLEOTIDE SEQUENCE [LARGE SCALE GENOMIC DNA]</scope>
    <source>
        <strain evidence="5 6">YL28-9</strain>
    </source>
</reference>
<dbReference type="Pfam" id="PF22725">
    <property type="entry name" value="GFO_IDH_MocA_C3"/>
    <property type="match status" value="1"/>
</dbReference>
<evidence type="ECO:0000313" key="5">
    <source>
        <dbReference type="EMBL" id="PST82963.1"/>
    </source>
</evidence>
<keyword evidence="1" id="KW-0560">Oxidoreductase</keyword>
<dbReference type="Proteomes" id="UP000240912">
    <property type="component" value="Unassembled WGS sequence"/>
</dbReference>
<feature type="chain" id="PRO_5015753582" evidence="2">
    <location>
        <begin position="19"/>
        <end position="361"/>
    </location>
</feature>
<dbReference type="InterPro" id="IPR055170">
    <property type="entry name" value="GFO_IDH_MocA-like_dom"/>
</dbReference>
<feature type="domain" description="Gfo/Idh/MocA-like oxidoreductase N-terminal" evidence="3">
    <location>
        <begin position="24"/>
        <end position="142"/>
    </location>
</feature>
<dbReference type="EMBL" id="PYLS01000005">
    <property type="protein sequence ID" value="PST82963.1"/>
    <property type="molecule type" value="Genomic_DNA"/>
</dbReference>
<accession>A0A2T3HKM9</accession>
<dbReference type="PANTHER" id="PTHR43818">
    <property type="entry name" value="BCDNA.GH03377"/>
    <property type="match status" value="1"/>
</dbReference>
<dbReference type="GO" id="GO:0000166">
    <property type="term" value="F:nucleotide binding"/>
    <property type="evidence" value="ECO:0007669"/>
    <property type="project" value="InterPro"/>
</dbReference>
<gene>
    <name evidence="5" type="ORF">C7T94_10055</name>
</gene>
<comment type="caution">
    <text evidence="5">The sequence shown here is derived from an EMBL/GenBank/DDBJ whole genome shotgun (WGS) entry which is preliminary data.</text>
</comment>
<feature type="domain" description="GFO/IDH/MocA-like oxidoreductase" evidence="4">
    <location>
        <begin position="154"/>
        <end position="280"/>
    </location>
</feature>
<evidence type="ECO:0000259" key="3">
    <source>
        <dbReference type="Pfam" id="PF01408"/>
    </source>
</evidence>
<keyword evidence="2" id="KW-0732">Signal</keyword>
<proteinExistence type="predicted"/>
<dbReference type="SUPFAM" id="SSF51735">
    <property type="entry name" value="NAD(P)-binding Rossmann-fold domains"/>
    <property type="match status" value="1"/>
</dbReference>